<gene>
    <name evidence="2" type="ORF">SAMN05661044_01584</name>
</gene>
<dbReference type="Proteomes" id="UP000199421">
    <property type="component" value="Unassembled WGS sequence"/>
</dbReference>
<keyword evidence="1" id="KW-0472">Membrane</keyword>
<reference evidence="3" key="1">
    <citation type="submission" date="2016-10" db="EMBL/GenBank/DDBJ databases">
        <authorList>
            <person name="Varghese N."/>
            <person name="Submissions S."/>
        </authorList>
    </citation>
    <scope>NUCLEOTIDE SEQUENCE [LARGE SCALE GENOMIC DNA]</scope>
    <source>
        <strain evidence="3">DSM 18733</strain>
    </source>
</reference>
<accession>A0A1H7L8L5</accession>
<keyword evidence="3" id="KW-1185">Reference proteome</keyword>
<dbReference type="STRING" id="407022.SAMN05661044_01584"/>
<evidence type="ECO:0000313" key="2">
    <source>
        <dbReference type="EMBL" id="SEK95086.1"/>
    </source>
</evidence>
<dbReference type="EMBL" id="FOAF01000001">
    <property type="protein sequence ID" value="SEK95086.1"/>
    <property type="molecule type" value="Genomic_DNA"/>
</dbReference>
<dbReference type="AlphaFoldDB" id="A0A1H7L8L5"/>
<keyword evidence="1" id="KW-1133">Transmembrane helix</keyword>
<organism evidence="2 3">
    <name type="scientific">Olivibacter domesticus</name>
    <name type="common">Pseudosphingobacterium domesticum</name>
    <dbReference type="NCBI Taxonomy" id="407022"/>
    <lineage>
        <taxon>Bacteria</taxon>
        <taxon>Pseudomonadati</taxon>
        <taxon>Bacteroidota</taxon>
        <taxon>Sphingobacteriia</taxon>
        <taxon>Sphingobacteriales</taxon>
        <taxon>Sphingobacteriaceae</taxon>
        <taxon>Olivibacter</taxon>
    </lineage>
</organism>
<evidence type="ECO:0000256" key="1">
    <source>
        <dbReference type="SAM" id="Phobius"/>
    </source>
</evidence>
<sequence length="80" mass="9449">MRTMRITPLNIGCALLLAWIMWRTLSDAVNWKVTLLGITLLLVLVIADQFFRFFLKTIKRIWLVELGFILFTLLVIWIIK</sequence>
<proteinExistence type="predicted"/>
<protein>
    <submittedName>
        <fullName evidence="2">Uncharacterized protein</fullName>
    </submittedName>
</protein>
<feature type="transmembrane region" description="Helical" evidence="1">
    <location>
        <begin position="62"/>
        <end position="79"/>
    </location>
</feature>
<name>A0A1H7L8L5_OLID1</name>
<evidence type="ECO:0000313" key="3">
    <source>
        <dbReference type="Proteomes" id="UP000199421"/>
    </source>
</evidence>
<keyword evidence="1" id="KW-0812">Transmembrane</keyword>
<feature type="transmembrane region" description="Helical" evidence="1">
    <location>
        <begin position="36"/>
        <end position="55"/>
    </location>
</feature>